<proteinExistence type="predicted"/>
<dbReference type="EMBL" id="VUJU01015101">
    <property type="protein sequence ID" value="KAF0697038.1"/>
    <property type="molecule type" value="Genomic_DNA"/>
</dbReference>
<organism evidence="1 2">
    <name type="scientific">Aphis craccivora</name>
    <name type="common">Cowpea aphid</name>
    <dbReference type="NCBI Taxonomy" id="307492"/>
    <lineage>
        <taxon>Eukaryota</taxon>
        <taxon>Metazoa</taxon>
        <taxon>Ecdysozoa</taxon>
        <taxon>Arthropoda</taxon>
        <taxon>Hexapoda</taxon>
        <taxon>Insecta</taxon>
        <taxon>Pterygota</taxon>
        <taxon>Neoptera</taxon>
        <taxon>Paraneoptera</taxon>
        <taxon>Hemiptera</taxon>
        <taxon>Sternorrhyncha</taxon>
        <taxon>Aphidomorpha</taxon>
        <taxon>Aphidoidea</taxon>
        <taxon>Aphididae</taxon>
        <taxon>Aphidini</taxon>
        <taxon>Aphis</taxon>
        <taxon>Aphis</taxon>
    </lineage>
</organism>
<reference evidence="1 2" key="1">
    <citation type="submission" date="2019-08" db="EMBL/GenBank/DDBJ databases">
        <title>Whole genome of Aphis craccivora.</title>
        <authorList>
            <person name="Voronova N.V."/>
            <person name="Shulinski R.S."/>
            <person name="Bandarenka Y.V."/>
            <person name="Zhorov D.G."/>
            <person name="Warner D."/>
        </authorList>
    </citation>
    <scope>NUCLEOTIDE SEQUENCE [LARGE SCALE GENOMIC DNA]</scope>
    <source>
        <strain evidence="1">180601</strain>
        <tissue evidence="1">Whole Body</tissue>
    </source>
</reference>
<dbReference type="Proteomes" id="UP000478052">
    <property type="component" value="Unassembled WGS sequence"/>
</dbReference>
<comment type="caution">
    <text evidence="1">The sequence shown here is derived from an EMBL/GenBank/DDBJ whole genome shotgun (WGS) entry which is preliminary data.</text>
</comment>
<dbReference type="OrthoDB" id="2668416at2759"/>
<keyword evidence="2" id="KW-1185">Reference proteome</keyword>
<sequence>MPKITPALIIAINEAFEEEGETTINRRFAVHPYGKKRAEKGQFNIIYEELRRFPEKFFSYYKMSVKTFDELLNIVKSDLEKEQNIKGDTIPAVERLSITLK</sequence>
<protein>
    <submittedName>
        <fullName evidence="1">Protein ANTAGONIST OF LIKE HETEROCHROMATIN PROTEIN 1-like</fullName>
    </submittedName>
</protein>
<name>A0A6G0VP04_APHCR</name>
<gene>
    <name evidence="1" type="ORF">FWK35_00036188</name>
</gene>
<evidence type="ECO:0000313" key="2">
    <source>
        <dbReference type="Proteomes" id="UP000478052"/>
    </source>
</evidence>
<dbReference type="AlphaFoldDB" id="A0A6G0VP04"/>
<accession>A0A6G0VP04</accession>
<evidence type="ECO:0000313" key="1">
    <source>
        <dbReference type="EMBL" id="KAF0697038.1"/>
    </source>
</evidence>